<accession>A0AAV0DCC6</accession>
<evidence type="ECO:0000313" key="3">
    <source>
        <dbReference type="EMBL" id="CAH9095059.1"/>
    </source>
</evidence>
<protein>
    <recommendedName>
        <fullName evidence="2">Srp40 C-terminal domain-containing protein</fullName>
    </recommendedName>
</protein>
<dbReference type="EMBL" id="CAMAPF010000083">
    <property type="protein sequence ID" value="CAH9095059.1"/>
    <property type="molecule type" value="Genomic_DNA"/>
</dbReference>
<feature type="compositionally biased region" description="Basic and acidic residues" evidence="1">
    <location>
        <begin position="71"/>
        <end position="86"/>
    </location>
</feature>
<feature type="region of interest" description="Disordered" evidence="1">
    <location>
        <begin position="71"/>
        <end position="123"/>
    </location>
</feature>
<feature type="region of interest" description="Disordered" evidence="1">
    <location>
        <begin position="138"/>
        <end position="157"/>
    </location>
</feature>
<dbReference type="InterPro" id="IPR039191">
    <property type="entry name" value="Nopp140-like"/>
</dbReference>
<comment type="caution">
    <text evidence="3">The sequence shown here is derived from an EMBL/GenBank/DDBJ whole genome shotgun (WGS) entry which is preliminary data.</text>
</comment>
<evidence type="ECO:0000313" key="4">
    <source>
        <dbReference type="Proteomes" id="UP001152523"/>
    </source>
</evidence>
<evidence type="ECO:0000256" key="1">
    <source>
        <dbReference type="SAM" id="MobiDB-lite"/>
    </source>
</evidence>
<dbReference type="Pfam" id="PF05022">
    <property type="entry name" value="SRP40_C"/>
    <property type="match status" value="1"/>
</dbReference>
<dbReference type="PANTHER" id="PTHR23216">
    <property type="entry name" value="NUCLEOLAR AND COILED-BODY PHOSPHOPROTEIN 1"/>
    <property type="match status" value="1"/>
</dbReference>
<proteinExistence type="predicted"/>
<dbReference type="Proteomes" id="UP001152523">
    <property type="component" value="Unassembled WGS sequence"/>
</dbReference>
<gene>
    <name evidence="3" type="ORF">CEPIT_LOCUS13131</name>
</gene>
<evidence type="ECO:0000259" key="2">
    <source>
        <dbReference type="Pfam" id="PF05022"/>
    </source>
</evidence>
<keyword evidence="4" id="KW-1185">Reference proteome</keyword>
<feature type="region of interest" description="Disordered" evidence="1">
    <location>
        <begin position="221"/>
        <end position="278"/>
    </location>
</feature>
<organism evidence="3 4">
    <name type="scientific">Cuscuta epithymum</name>
    <dbReference type="NCBI Taxonomy" id="186058"/>
    <lineage>
        <taxon>Eukaryota</taxon>
        <taxon>Viridiplantae</taxon>
        <taxon>Streptophyta</taxon>
        <taxon>Embryophyta</taxon>
        <taxon>Tracheophyta</taxon>
        <taxon>Spermatophyta</taxon>
        <taxon>Magnoliopsida</taxon>
        <taxon>eudicotyledons</taxon>
        <taxon>Gunneridae</taxon>
        <taxon>Pentapetalae</taxon>
        <taxon>asterids</taxon>
        <taxon>lamiids</taxon>
        <taxon>Solanales</taxon>
        <taxon>Convolvulaceae</taxon>
        <taxon>Cuscuteae</taxon>
        <taxon>Cuscuta</taxon>
        <taxon>Cuscuta subgen. Cuscuta</taxon>
    </lineage>
</organism>
<dbReference type="SMART" id="SM00667">
    <property type="entry name" value="LisH"/>
    <property type="match status" value="1"/>
</dbReference>
<feature type="compositionally biased region" description="Basic and acidic residues" evidence="1">
    <location>
        <begin position="230"/>
        <end position="239"/>
    </location>
</feature>
<dbReference type="GO" id="GO:0005730">
    <property type="term" value="C:nucleolus"/>
    <property type="evidence" value="ECO:0007669"/>
    <property type="project" value="InterPro"/>
</dbReference>
<dbReference type="AlphaFoldDB" id="A0AAV0DCC6"/>
<dbReference type="InterPro" id="IPR006594">
    <property type="entry name" value="LisH"/>
</dbReference>
<name>A0AAV0DCC6_9ASTE</name>
<feature type="domain" description="Srp40 C-terminal" evidence="2">
    <location>
        <begin position="362"/>
        <end position="434"/>
    </location>
</feature>
<sequence length="440" mass="50596">MENQVTVERKPLLHSIVQYLHRHGFCKTLKRFLKEAQIEDDCWKTSSYDLEEMYCKYLDAWHEAQINFEGQKEQNPLKDGAQERKSVNSPREYISKEKKRKNSKEGGRVSGSPDLADLKQDTSKEAVRGSVCDLKTTENLEDQKKKNKKSVPTSESFLGNENQLTLLSEGKQETLEYLESQRFDKIVVEGTTKKKKNKKSKAGELDTNSCLKDTVKEEVITNDQRASQTIEKRDIQIKESKKRKRRESEDNDNHQVEGECIEESKRRKTKEVKEAKNVRKKGKSDTLAICNGHVVVGGKDQIGFIQKEEDKDQVFNDSIDHEKQGSEASKGNFGNRLENSALEKSTRKQHNCSSEPRTLSAFQRVKADEVKFVDDRLRDNSYWAKSGADFGYGAKAQEVLGQVRGRDFRHEKTKKKRGSYRGGQIDLQSHSIKFNYLEDE</sequence>
<reference evidence="3" key="1">
    <citation type="submission" date="2022-07" db="EMBL/GenBank/DDBJ databases">
        <authorList>
            <person name="Macas J."/>
            <person name="Novak P."/>
            <person name="Neumann P."/>
        </authorList>
    </citation>
    <scope>NUCLEOTIDE SEQUENCE</scope>
</reference>
<dbReference type="InterPro" id="IPR007718">
    <property type="entry name" value="Srp40_C"/>
</dbReference>
<feature type="compositionally biased region" description="Basic and acidic residues" evidence="1">
    <location>
        <begin position="246"/>
        <end position="277"/>
    </location>
</feature>
<dbReference type="PANTHER" id="PTHR23216:SF1">
    <property type="entry name" value="NUCLEOLAR AND COILED-BODY PHOSPHOPROTEIN 1"/>
    <property type="match status" value="1"/>
</dbReference>
<dbReference type="PROSITE" id="PS50896">
    <property type="entry name" value="LISH"/>
    <property type="match status" value="1"/>
</dbReference>